<evidence type="ECO:0000313" key="1">
    <source>
        <dbReference type="EMBL" id="QCI60661.1"/>
    </source>
</evidence>
<dbReference type="EMBL" id="CP034413">
    <property type="protein sequence ID" value="QCI60661.1"/>
    <property type="molecule type" value="Genomic_DNA"/>
</dbReference>
<evidence type="ECO:0000313" key="2">
    <source>
        <dbReference type="Proteomes" id="UP000298642"/>
    </source>
</evidence>
<keyword evidence="2" id="KW-1185">Reference proteome</keyword>
<sequence>MASISTSNNLTILKIKEFLGLNENQDGDTKIRVGELSEMRNFAITRDGHLQIRPGTQTVLALRSAWDSWADSQEEGVEEHPVFCGCWYGMVGGEYHLLCAFGGVIFDVDILLESVKAVGTCTQDKTSFFGFDEKVYLLNGHEYKSWTGESEETFQDVEGYIPLVQTATTPEGSGTQLENVNRLTGLRRVRFSPDGEAKDFFLPEKEIDSVTAVEGTDVQYTADTAAGKVTFNTAPAKGTNTVTITYKKGDGARGDVTGMHFSELYNGSNDTRVFLYGDGTNRTIYSGINGDTGLASADYFPDLYEAAIGDSNTPLTALVRHYARLLAFKRDSAWSITYSTVTLDTGITTPGFYVLPVNRQIGNDAPGQVRLLENNPLTLDGSSIYQWRSTSSTGNITDNEQNARRISDRIAATISGWALSEVRTFNRKREHEYWFLWNGNAVILNYANDSWYYYTNMPFQQMVDVEDDTYGITEDGKIKHLSRQYRNDDTEEIDAYAATGSMDFDKDWLLKYSPMLFVAIQPETNARITVTAQSNRRSDYPEKVVASSLATFTHADFRHWSFRTNRKPQVDRLKLKVKKATFYKLIFKSKSASATATVLETDIQLRYAGNVK</sequence>
<gene>
    <name evidence="1" type="ORF">EIO64_16815</name>
</gene>
<dbReference type="Proteomes" id="UP000298642">
    <property type="component" value="Chromosome"/>
</dbReference>
<proteinExistence type="predicted"/>
<protein>
    <submittedName>
        <fullName evidence="1">DUF2460 domain-containing protein</fullName>
    </submittedName>
</protein>
<dbReference type="AlphaFoldDB" id="A0A4D7ASB8"/>
<dbReference type="RefSeq" id="WP_136891683.1">
    <property type="nucleotide sequence ID" value="NZ_CP034413.3"/>
</dbReference>
<name>A0A4D7ASB8_9FIRM</name>
<reference evidence="2" key="1">
    <citation type="submission" date="2018-12" db="EMBL/GenBank/DDBJ databases">
        <title>Dusodibacter welbiota gen. nov., sp. nov., isolated from human faeces and emended description of the Oscillibacter genus.</title>
        <authorList>
            <person name="Le Roy T."/>
            <person name="Van der Smissen P."/>
            <person name="Delzenne N."/>
            <person name="Muccioli G."/>
            <person name="Collet J.F."/>
            <person name="Cani P.D."/>
        </authorList>
    </citation>
    <scope>NUCLEOTIDE SEQUENCE [LARGE SCALE GENOMIC DNA]</scope>
    <source>
        <strain evidence="2">J115</strain>
    </source>
</reference>
<dbReference type="KEGG" id="obj:EIO64_16815"/>
<organism evidence="1 2">
    <name type="scientific">Dysosmobacter welbionis</name>
    <dbReference type="NCBI Taxonomy" id="2093857"/>
    <lineage>
        <taxon>Bacteria</taxon>
        <taxon>Bacillati</taxon>
        <taxon>Bacillota</taxon>
        <taxon>Clostridia</taxon>
        <taxon>Eubacteriales</taxon>
        <taxon>Oscillospiraceae</taxon>
        <taxon>Dysosmobacter</taxon>
    </lineage>
</organism>
<accession>A0A4D7ASB8</accession>